<dbReference type="Proteomes" id="UP000321893">
    <property type="component" value="Unassembled WGS sequence"/>
</dbReference>
<dbReference type="GO" id="GO:0003824">
    <property type="term" value="F:catalytic activity"/>
    <property type="evidence" value="ECO:0007669"/>
    <property type="project" value="InterPro"/>
</dbReference>
<dbReference type="SUPFAM" id="SSF55931">
    <property type="entry name" value="Glutamine synthetase/guanido kinase"/>
    <property type="match status" value="1"/>
</dbReference>
<protein>
    <submittedName>
        <fullName evidence="1">Uncharacterized protein</fullName>
    </submittedName>
</protein>
<gene>
    <name evidence="1" type="ORF">LKE01_03750</name>
</gene>
<evidence type="ECO:0000313" key="2">
    <source>
        <dbReference type="Proteomes" id="UP000321893"/>
    </source>
</evidence>
<comment type="caution">
    <text evidence="1">The sequence shown here is derived from an EMBL/GenBank/DDBJ whole genome shotgun (WGS) entry which is preliminary data.</text>
</comment>
<dbReference type="STRING" id="1423764.FC95_GL000252"/>
<dbReference type="InterPro" id="IPR014746">
    <property type="entry name" value="Gln_synth/guanido_kin_cat_dom"/>
</dbReference>
<evidence type="ECO:0000313" key="1">
    <source>
        <dbReference type="EMBL" id="GEL27555.1"/>
    </source>
</evidence>
<organism evidence="1 2">
    <name type="scientific">Lentilactobacillus kefiri</name>
    <name type="common">Lactobacillus kefiri</name>
    <dbReference type="NCBI Taxonomy" id="33962"/>
    <lineage>
        <taxon>Bacteria</taxon>
        <taxon>Bacillati</taxon>
        <taxon>Bacillota</taxon>
        <taxon>Bacilli</taxon>
        <taxon>Lactobacillales</taxon>
        <taxon>Lactobacillaceae</taxon>
        <taxon>Lentilactobacillus</taxon>
    </lineage>
</organism>
<dbReference type="AlphaFoldDB" id="A0A511DRT6"/>
<dbReference type="Gene3D" id="3.30.590.20">
    <property type="match status" value="1"/>
</dbReference>
<sequence length="150" mass="17162">MASYFIMSPAMNADEVEKVIARSDKMNEEVSEEHPNDVSKYQANARAFLQSLEMYSNKIQLGPEYQEELQDLQDRVENPLTTPSAKLITHLKDGSLEEYAIKRAKRYQQSALQSIRPFKGFESNAELTANDLEKELFKGSWEPGKAKDKK</sequence>
<proteinExistence type="predicted"/>
<keyword evidence="2" id="KW-1185">Reference proteome</keyword>
<accession>A0A511DRT6</accession>
<name>A0A511DRT6_LENKE</name>
<reference evidence="1" key="1">
    <citation type="submission" date="2019-07" db="EMBL/GenBank/DDBJ databases">
        <title>Whole genome shotgun sequence of Lactobacillus kefiri NBRC 15888.</title>
        <authorList>
            <person name="Hosoyama A."/>
            <person name="Uohara A."/>
            <person name="Ohji S."/>
            <person name="Ichikawa N."/>
        </authorList>
    </citation>
    <scope>NUCLEOTIDE SEQUENCE [LARGE SCALE GENOMIC DNA]</scope>
    <source>
        <strain evidence="1">NBRC 15888</strain>
    </source>
</reference>
<dbReference type="EMBL" id="BJVK01000003">
    <property type="protein sequence ID" value="GEL27555.1"/>
    <property type="molecule type" value="Genomic_DNA"/>
</dbReference>